<dbReference type="Gene3D" id="3.40.50.300">
    <property type="entry name" value="P-loop containing nucleotide triphosphate hydrolases"/>
    <property type="match status" value="1"/>
</dbReference>
<evidence type="ECO:0000313" key="1">
    <source>
        <dbReference type="EMBL" id="MBB3946981.1"/>
    </source>
</evidence>
<evidence type="ECO:0008006" key="3">
    <source>
        <dbReference type="Google" id="ProtNLM"/>
    </source>
</evidence>
<dbReference type="AlphaFoldDB" id="A0A7W6CGY8"/>
<evidence type="ECO:0000313" key="2">
    <source>
        <dbReference type="Proteomes" id="UP000565286"/>
    </source>
</evidence>
<comment type="caution">
    <text evidence="1">The sequence shown here is derived from an EMBL/GenBank/DDBJ whole genome shotgun (WGS) entry which is preliminary data.</text>
</comment>
<protein>
    <recommendedName>
        <fullName evidence="3">Rad50/SbcC-type AAA domain-containing protein</fullName>
    </recommendedName>
</protein>
<dbReference type="EMBL" id="JACIDV010000008">
    <property type="protein sequence ID" value="MBB3946981.1"/>
    <property type="molecule type" value="Genomic_DNA"/>
</dbReference>
<accession>A0A7W6CGY8</accession>
<keyword evidence="2" id="KW-1185">Reference proteome</keyword>
<sequence>MAADRIVIKRLAFTGPEKALKDLPFVPGLNVLWGASNAGKSFMIKSLDFMFGGGTPLPGIAQLQGYDRCWIELDLPRSGATTLSRSPRGGSFAVYADPVENALGTDPEGTLSATHSSGTDSLSGYLLDQVGIQGKQIASTLSGDKVGFSVRHLARYMFTEETPMMSEAAPIRISERNSETLDRNVLKFILSGIDDSAVVVSKSTKEQRTANSGKIEIVDEMIASTQAELAKLFPQDDAIDELDLAAQNERLTASLRAYHTTLSAAQQRLDLLVQGRRRAKDELENLHFRIASINSTVDRFGLLENVYNSDMERLEALEEGAAALMAGARRPCPLCGADPAHQHEAHGLEVVELSRAAVVAEIVKIRGESSDLKLTVRSLTAEWEGLVARAAQIQEQLAQAEIRIAGARPAEVQARKSYEEIDQARQRIKDGLALKRRIDSLKVRRQELESFKAVKTSDPVVPGISGPLGHEFAMTVQSILHEWQFPGEPVVSFSEKHDILLNGSDRGSNGKGVRALMNAAFKIGVLIFCREHNLPHPGIVALDSPLLSYRDPHTSRHGELSADEQQVKNAGLNTYFYEYLERQSSHAQFIIVENDPPPFKLGPDAMVTTFSGPVSVSGRSPTSQRSGLL</sequence>
<dbReference type="Proteomes" id="UP000565286">
    <property type="component" value="Unassembled WGS sequence"/>
</dbReference>
<dbReference type="RefSeq" id="WP_183896876.1">
    <property type="nucleotide sequence ID" value="NZ_JACIDV010000008.1"/>
</dbReference>
<dbReference type="InterPro" id="IPR027417">
    <property type="entry name" value="P-loop_NTPase"/>
</dbReference>
<proteinExistence type="predicted"/>
<name>A0A7W6CGY8_9HYPH</name>
<gene>
    <name evidence="1" type="ORF">GGQ73_002945</name>
</gene>
<organism evidence="1 2">
    <name type="scientific">Rhizobium skierniewicense</name>
    <dbReference type="NCBI Taxonomy" id="984260"/>
    <lineage>
        <taxon>Bacteria</taxon>
        <taxon>Pseudomonadati</taxon>
        <taxon>Pseudomonadota</taxon>
        <taxon>Alphaproteobacteria</taxon>
        <taxon>Hyphomicrobiales</taxon>
        <taxon>Rhizobiaceae</taxon>
        <taxon>Rhizobium/Agrobacterium group</taxon>
        <taxon>Rhizobium</taxon>
    </lineage>
</organism>
<reference evidence="1 2" key="1">
    <citation type="submission" date="2020-08" db="EMBL/GenBank/DDBJ databases">
        <title>Genomic Encyclopedia of Type Strains, Phase IV (KMG-IV): sequencing the most valuable type-strain genomes for metagenomic binning, comparative biology and taxonomic classification.</title>
        <authorList>
            <person name="Goeker M."/>
        </authorList>
    </citation>
    <scope>NUCLEOTIDE SEQUENCE [LARGE SCALE GENOMIC DNA]</scope>
    <source>
        <strain evidence="1 2">DSM 26438</strain>
    </source>
</reference>
<dbReference type="SUPFAM" id="SSF52540">
    <property type="entry name" value="P-loop containing nucleoside triphosphate hydrolases"/>
    <property type="match status" value="1"/>
</dbReference>